<dbReference type="InterPro" id="IPR050169">
    <property type="entry name" value="Krueppel_C2H2_ZnF"/>
</dbReference>
<dbReference type="CDD" id="cd07765">
    <property type="entry name" value="KRAB_A-box"/>
    <property type="match status" value="1"/>
</dbReference>
<dbReference type="GO" id="GO:0006355">
    <property type="term" value="P:regulation of DNA-templated transcription"/>
    <property type="evidence" value="ECO:0007669"/>
    <property type="project" value="InterPro"/>
</dbReference>
<dbReference type="SMART" id="SM00349">
    <property type="entry name" value="KRAB"/>
    <property type="match status" value="1"/>
</dbReference>
<organism evidence="2 4">
    <name type="scientific">Bos indicus x Bos taurus</name>
    <name type="common">Hybrid cattle</name>
    <dbReference type="NCBI Taxonomy" id="30522"/>
    <lineage>
        <taxon>Eukaryota</taxon>
        <taxon>Metazoa</taxon>
        <taxon>Chordata</taxon>
        <taxon>Craniata</taxon>
        <taxon>Vertebrata</taxon>
        <taxon>Euteleostomi</taxon>
        <taxon>Mammalia</taxon>
        <taxon>Eutheria</taxon>
        <taxon>Laurasiatheria</taxon>
        <taxon>Artiodactyla</taxon>
        <taxon>Ruminantia</taxon>
        <taxon>Pecora</taxon>
        <taxon>Bovidae</taxon>
        <taxon>Bovinae</taxon>
        <taxon>Bos</taxon>
    </lineage>
</organism>
<proteinExistence type="predicted"/>
<dbReference type="PANTHER" id="PTHR23232">
    <property type="entry name" value="KRAB DOMAIN C2H2 ZINC FINGER"/>
    <property type="match status" value="1"/>
</dbReference>
<evidence type="ECO:0000313" key="2">
    <source>
        <dbReference type="Ensembl" id="ENSBIXP00005042283.1"/>
    </source>
</evidence>
<name>A0A4W2IJL5_BOBOX</name>
<reference evidence="2" key="2">
    <citation type="submission" date="2025-05" db="UniProtKB">
        <authorList>
            <consortium name="Ensembl"/>
        </authorList>
    </citation>
    <scope>IDENTIFICATION</scope>
</reference>
<dbReference type="GeneTree" id="ENSGT01090000260626"/>
<evidence type="ECO:0000313" key="3">
    <source>
        <dbReference type="Proteomes" id="UP000314981"/>
    </source>
</evidence>
<dbReference type="Pfam" id="PF01352">
    <property type="entry name" value="KRAB"/>
    <property type="match status" value="1"/>
</dbReference>
<sequence>MMLLCLTCQAPVILKDVVVTFTRQEWKLLDLTQRTLYQEVVLETSRLLVSLGKFLFTSAPCPPQRPGPGCALRHFLGLPLTFPQLVLIL</sequence>
<dbReference type="InterPro" id="IPR036051">
    <property type="entry name" value="KRAB_dom_sf"/>
</dbReference>
<evidence type="ECO:0000313" key="4">
    <source>
        <dbReference type="Proteomes" id="UP000429181"/>
    </source>
</evidence>
<dbReference type="PROSITE" id="PS50805">
    <property type="entry name" value="KRAB"/>
    <property type="match status" value="1"/>
</dbReference>
<dbReference type="Proteomes" id="UP000314981">
    <property type="component" value="Chromosome 18"/>
</dbReference>
<dbReference type="Proteomes" id="UP000429181">
    <property type="component" value="Chromosome 18"/>
</dbReference>
<evidence type="ECO:0000259" key="1">
    <source>
        <dbReference type="PROSITE" id="PS50805"/>
    </source>
</evidence>
<dbReference type="Ensembl" id="ENSBIXT00000023835.1">
    <property type="protein sequence ID" value="ENSBIXP00000013452.1"/>
    <property type="gene ID" value="ENSBIXG00000018359.1"/>
</dbReference>
<dbReference type="AlphaFoldDB" id="A0A4W2IJL5"/>
<dbReference type="SUPFAM" id="SSF109640">
    <property type="entry name" value="KRAB domain (Kruppel-associated box)"/>
    <property type="match status" value="1"/>
</dbReference>
<protein>
    <recommendedName>
        <fullName evidence="1">KRAB domain-containing protein</fullName>
    </recommendedName>
</protein>
<accession>A0A4W2IJL5</accession>
<dbReference type="PANTHER" id="PTHR23232:SF157">
    <property type="entry name" value="ZINC FINGER PROTEIN 525"/>
    <property type="match status" value="1"/>
</dbReference>
<dbReference type="InterPro" id="IPR001909">
    <property type="entry name" value="KRAB"/>
</dbReference>
<reference evidence="3 4" key="1">
    <citation type="submission" date="2018-11" db="EMBL/GenBank/DDBJ databases">
        <title>Haplotype-resolved cattle genomes.</title>
        <authorList>
            <person name="Low W.Y."/>
            <person name="Tearle R."/>
            <person name="Bickhart D.M."/>
            <person name="Rosen B.D."/>
            <person name="Koren S."/>
            <person name="Rhie A."/>
            <person name="Hiendleder S."/>
            <person name="Phillippy A.M."/>
            <person name="Smith T.P.L."/>
            <person name="Williams J.L."/>
        </authorList>
    </citation>
    <scope>NUCLEOTIDE SEQUENCE [LARGE SCALE GENOMIC DNA]</scope>
</reference>
<dbReference type="Ensembl" id="ENSBIXT00005037312.1">
    <property type="protein sequence ID" value="ENSBIXP00005042283.1"/>
    <property type="gene ID" value="ENSBIXG00005025630.1"/>
</dbReference>
<dbReference type="OMA" id="EEWRYLH"/>
<dbReference type="Gene3D" id="6.10.140.140">
    <property type="match status" value="1"/>
</dbReference>
<keyword evidence="3" id="KW-1185">Reference proteome</keyword>
<feature type="domain" description="KRAB" evidence="1">
    <location>
        <begin position="12"/>
        <end position="89"/>
    </location>
</feature>